<dbReference type="Proteomes" id="UP000235145">
    <property type="component" value="Unassembled WGS sequence"/>
</dbReference>
<reference evidence="1 2" key="1">
    <citation type="journal article" date="2017" name="Nat. Commun.">
        <title>Genome assembly with in vitro proximity ligation data and whole-genome triplication in lettuce.</title>
        <authorList>
            <person name="Reyes-Chin-Wo S."/>
            <person name="Wang Z."/>
            <person name="Yang X."/>
            <person name="Kozik A."/>
            <person name="Arikit S."/>
            <person name="Song C."/>
            <person name="Xia L."/>
            <person name="Froenicke L."/>
            <person name="Lavelle D.O."/>
            <person name="Truco M.J."/>
            <person name="Xia R."/>
            <person name="Zhu S."/>
            <person name="Xu C."/>
            <person name="Xu H."/>
            <person name="Xu X."/>
            <person name="Cox K."/>
            <person name="Korf I."/>
            <person name="Meyers B.C."/>
            <person name="Michelmore R.W."/>
        </authorList>
    </citation>
    <scope>NUCLEOTIDE SEQUENCE [LARGE SCALE GENOMIC DNA]</scope>
    <source>
        <strain evidence="2">cv. Salinas</strain>
        <tissue evidence="1">Seedlings</tissue>
    </source>
</reference>
<dbReference type="EMBL" id="NBSK02000002">
    <property type="protein sequence ID" value="KAJ0221747.1"/>
    <property type="molecule type" value="Genomic_DNA"/>
</dbReference>
<dbReference type="AlphaFoldDB" id="A0A9R1XWB4"/>
<sequence length="94" mass="10926">MSNDDVELVARGSIRRNVQFLLDYKNERRDLENQRLPSIFMVPKLYRDIGPISFTPGLVSIGPLRRKYTNLQKFEVQKSTYLHNLLALCGSNKK</sequence>
<dbReference type="InterPro" id="IPR004158">
    <property type="entry name" value="DUF247_pln"/>
</dbReference>
<organism evidence="1 2">
    <name type="scientific">Lactuca sativa</name>
    <name type="common">Garden lettuce</name>
    <dbReference type="NCBI Taxonomy" id="4236"/>
    <lineage>
        <taxon>Eukaryota</taxon>
        <taxon>Viridiplantae</taxon>
        <taxon>Streptophyta</taxon>
        <taxon>Embryophyta</taxon>
        <taxon>Tracheophyta</taxon>
        <taxon>Spermatophyta</taxon>
        <taxon>Magnoliopsida</taxon>
        <taxon>eudicotyledons</taxon>
        <taxon>Gunneridae</taxon>
        <taxon>Pentapetalae</taxon>
        <taxon>asterids</taxon>
        <taxon>campanulids</taxon>
        <taxon>Asterales</taxon>
        <taxon>Asteraceae</taxon>
        <taxon>Cichorioideae</taxon>
        <taxon>Cichorieae</taxon>
        <taxon>Lactucinae</taxon>
        <taxon>Lactuca</taxon>
    </lineage>
</organism>
<evidence type="ECO:0000313" key="1">
    <source>
        <dbReference type="EMBL" id="KAJ0221747.1"/>
    </source>
</evidence>
<accession>A0A9R1XWB4</accession>
<dbReference type="PANTHER" id="PTHR31170:SF25">
    <property type="entry name" value="BNAA09G04570D PROTEIN"/>
    <property type="match status" value="1"/>
</dbReference>
<name>A0A9R1XWB4_LACSA</name>
<protein>
    <submittedName>
        <fullName evidence="1">Uncharacterized protein</fullName>
    </submittedName>
</protein>
<comment type="caution">
    <text evidence="1">The sequence shown here is derived from an EMBL/GenBank/DDBJ whole genome shotgun (WGS) entry which is preliminary data.</text>
</comment>
<gene>
    <name evidence="1" type="ORF">LSAT_V11C200060800</name>
</gene>
<keyword evidence="2" id="KW-1185">Reference proteome</keyword>
<dbReference type="PANTHER" id="PTHR31170">
    <property type="entry name" value="BNAC04G53230D PROTEIN"/>
    <property type="match status" value="1"/>
</dbReference>
<evidence type="ECO:0000313" key="2">
    <source>
        <dbReference type="Proteomes" id="UP000235145"/>
    </source>
</evidence>
<proteinExistence type="predicted"/>
<dbReference type="Pfam" id="PF03140">
    <property type="entry name" value="DUF247"/>
    <property type="match status" value="1"/>
</dbReference>